<name>A0A4V5NZ22_9SPHI</name>
<dbReference type="GO" id="GO:0009279">
    <property type="term" value="C:cell outer membrane"/>
    <property type="evidence" value="ECO:0007669"/>
    <property type="project" value="UniProtKB-SubCell"/>
</dbReference>
<dbReference type="InterPro" id="IPR036942">
    <property type="entry name" value="Beta-barrel_TonB_sf"/>
</dbReference>
<feature type="domain" description="TonB-dependent receptor plug" evidence="4">
    <location>
        <begin position="86"/>
        <end position="201"/>
    </location>
</feature>
<evidence type="ECO:0000256" key="1">
    <source>
        <dbReference type="ARBA" id="ARBA00004442"/>
    </source>
</evidence>
<sequence>MVKIYTSVSFTLFLSIFGLQSLYANKTWHKTSDKSYFVFQQDTTKSKKDSSIYSIKTDTIGQMVKALQRFKTGRDTINIRSSAPVPNLSLQQIIKGNLAGVYVQEPNGEPGTEQSIIVQGASGLLFTKRDIYALQPAVYLNGVPLVQDNPFAFDVQKYDYNRIGPATNLLSQINIENVQSITVVKDPFELAKLGPNAANGAIYITTKNARAGLKDISLNSYFGYVTPPNVNTVNGVYENNFRKPFYQKYATAENYDGYASYLRDSTNTAYYGPSNWNDLYYKNTPTFSADLGITGGSDRANFRFFGSGTKNAGNADDTKINRYNLFFGINMAPFKWLTVSSVVNAVRLDRFRNKSLRDRFAETRYIPDLSSPLSPNAAIYSGFLTENDKNVDNNRSSILNGNLTLSAKVNKVILSTSLIFDYNEGSRDYFTPSTLMDGVSYISNYFGYSQRLIMNNEASYKYTIDKKNTIDFEVGQSLQGDTYKYNYARAYNGPNDYVKLNLVNGNSATGGYLNTLSSGGFYVFRYIDKEKNNLMSIYGSAKYSYNNIFELSAILRRDGSSNGQPDSRWVTTPAFNANFNLKEQFFKTSTTFDKLNISAGWGRSIRIFLDDRYAAGPQYRSENGWFEEPTIPGYGGRLGINRPYDSGFIGYGITLPYADRTNLTIDASFFNNRLNAAVTAYNRDDKNQIIGIPVPFETGYGLTHKTGMNINNKGLELMLNGLVISKPNGINWNTSVNLNYNKNELKALPEGLTEVINGDNKLVVGKPVGSFWLYTNNGIYGSNGEVPAGRTFNGIPLKAGDPNWVDYNNDNRIDSKDKVLTGDRLPKFIGGWNNTLAYKGFDLNFNLIFALGQKAMNQYESTRYGFINREAGNDINSVKEVSSWQTFDNEKTYPIYNPWSDVDAYRVDQDLFLENASYMKLRSVTIGYDFGKTTLFKKSGNFRRAYLYATAMNVFTVTNFSGADPELVNYNGYYDGANLTIPRTFVLGFKLDL</sequence>
<dbReference type="InterPro" id="IPR023996">
    <property type="entry name" value="TonB-dep_OMP_SusC/RagA"/>
</dbReference>
<dbReference type="RefSeq" id="WP_136836948.1">
    <property type="nucleotide sequence ID" value="NZ_SWBQ01000004.1"/>
</dbReference>
<keyword evidence="3" id="KW-0998">Cell outer membrane</keyword>
<evidence type="ECO:0000259" key="4">
    <source>
        <dbReference type="Pfam" id="PF07715"/>
    </source>
</evidence>
<comment type="subcellular location">
    <subcellularLocation>
        <location evidence="1">Cell outer membrane</location>
    </subcellularLocation>
</comment>
<evidence type="ECO:0000256" key="2">
    <source>
        <dbReference type="ARBA" id="ARBA00023136"/>
    </source>
</evidence>
<evidence type="ECO:0000313" key="5">
    <source>
        <dbReference type="EMBL" id="TKC05129.1"/>
    </source>
</evidence>
<protein>
    <submittedName>
        <fullName evidence="5">SusC/RagA family TonB-linked outer membrane protein</fullName>
    </submittedName>
</protein>
<keyword evidence="6" id="KW-1185">Reference proteome</keyword>
<evidence type="ECO:0000256" key="3">
    <source>
        <dbReference type="ARBA" id="ARBA00023237"/>
    </source>
</evidence>
<dbReference type="SUPFAM" id="SSF56935">
    <property type="entry name" value="Porins"/>
    <property type="match status" value="1"/>
</dbReference>
<dbReference type="InterPro" id="IPR037066">
    <property type="entry name" value="Plug_dom_sf"/>
</dbReference>
<accession>A0A4V5NZ22</accession>
<keyword evidence="2" id="KW-0472">Membrane</keyword>
<dbReference type="AlphaFoldDB" id="A0A4V5NZ22"/>
<dbReference type="OrthoDB" id="9768177at2"/>
<evidence type="ECO:0000313" key="6">
    <source>
        <dbReference type="Proteomes" id="UP000307244"/>
    </source>
</evidence>
<dbReference type="Proteomes" id="UP000307244">
    <property type="component" value="Unassembled WGS sequence"/>
</dbReference>
<dbReference type="Gene3D" id="2.40.170.20">
    <property type="entry name" value="TonB-dependent receptor, beta-barrel domain"/>
    <property type="match status" value="1"/>
</dbReference>
<dbReference type="Gene3D" id="2.170.130.10">
    <property type="entry name" value="TonB-dependent receptor, plug domain"/>
    <property type="match status" value="1"/>
</dbReference>
<dbReference type="EMBL" id="SWBQ01000004">
    <property type="protein sequence ID" value="TKC05129.1"/>
    <property type="molecule type" value="Genomic_DNA"/>
</dbReference>
<organism evidence="5 6">
    <name type="scientific">Pedobacter frigoris</name>
    <dbReference type="NCBI Taxonomy" id="2571272"/>
    <lineage>
        <taxon>Bacteria</taxon>
        <taxon>Pseudomonadati</taxon>
        <taxon>Bacteroidota</taxon>
        <taxon>Sphingobacteriia</taxon>
        <taxon>Sphingobacteriales</taxon>
        <taxon>Sphingobacteriaceae</taxon>
        <taxon>Pedobacter</taxon>
    </lineage>
</organism>
<proteinExistence type="predicted"/>
<dbReference type="Pfam" id="PF07715">
    <property type="entry name" value="Plug"/>
    <property type="match status" value="1"/>
</dbReference>
<gene>
    <name evidence="5" type="ORF">FA047_15325</name>
</gene>
<dbReference type="NCBIfam" id="TIGR04056">
    <property type="entry name" value="OMP_RagA_SusC"/>
    <property type="match status" value="1"/>
</dbReference>
<comment type="caution">
    <text evidence="5">The sequence shown here is derived from an EMBL/GenBank/DDBJ whole genome shotgun (WGS) entry which is preliminary data.</text>
</comment>
<dbReference type="InterPro" id="IPR012910">
    <property type="entry name" value="Plug_dom"/>
</dbReference>
<reference evidence="5 6" key="1">
    <citation type="submission" date="2019-04" db="EMBL/GenBank/DDBJ databases">
        <title>Pedobacter sp. RP-3-15 sp. nov., isolated from Arctic soil.</title>
        <authorList>
            <person name="Dahal R.H."/>
            <person name="Kim D.-U."/>
        </authorList>
    </citation>
    <scope>NUCLEOTIDE SEQUENCE [LARGE SCALE GENOMIC DNA]</scope>
    <source>
        <strain evidence="5 6">RP-3-15</strain>
    </source>
</reference>